<reference evidence="2" key="1">
    <citation type="submission" date="2014-12" db="EMBL/GenBank/DDBJ databases">
        <title>Insight into the proteome of Arion vulgaris.</title>
        <authorList>
            <person name="Aradska J."/>
            <person name="Bulat T."/>
            <person name="Smidak R."/>
            <person name="Sarate P."/>
            <person name="Gangsoo J."/>
            <person name="Sialana F."/>
            <person name="Bilban M."/>
            <person name="Lubec G."/>
        </authorList>
    </citation>
    <scope>NUCLEOTIDE SEQUENCE</scope>
    <source>
        <tissue evidence="2">Skin</tissue>
    </source>
</reference>
<dbReference type="AlphaFoldDB" id="A0A0B6Y991"/>
<evidence type="ECO:0000256" key="1">
    <source>
        <dbReference type="SAM" id="MobiDB-lite"/>
    </source>
</evidence>
<organism evidence="2">
    <name type="scientific">Arion vulgaris</name>
    <dbReference type="NCBI Taxonomy" id="1028688"/>
    <lineage>
        <taxon>Eukaryota</taxon>
        <taxon>Metazoa</taxon>
        <taxon>Spiralia</taxon>
        <taxon>Lophotrochozoa</taxon>
        <taxon>Mollusca</taxon>
        <taxon>Gastropoda</taxon>
        <taxon>Heterobranchia</taxon>
        <taxon>Euthyneura</taxon>
        <taxon>Panpulmonata</taxon>
        <taxon>Eupulmonata</taxon>
        <taxon>Stylommatophora</taxon>
        <taxon>Helicina</taxon>
        <taxon>Arionoidea</taxon>
        <taxon>Arionidae</taxon>
        <taxon>Arion</taxon>
    </lineage>
</organism>
<feature type="compositionally biased region" description="Low complexity" evidence="1">
    <location>
        <begin position="8"/>
        <end position="19"/>
    </location>
</feature>
<dbReference type="EMBL" id="HACG01005889">
    <property type="protein sequence ID" value="CEK52754.1"/>
    <property type="molecule type" value="Transcribed_RNA"/>
</dbReference>
<gene>
    <name evidence="2" type="primary">ORF17916</name>
</gene>
<protein>
    <recommendedName>
        <fullName evidence="3">Protein quiver</fullName>
    </recommendedName>
</protein>
<accession>A0A0B6Y991</accession>
<sequence length="136" mass="15049">STALPDVTSSQTISSTASIDNTTKPSINTQNFQTSPLKCYECHSGALGAWQNTLCPPNGNIQGWAAQPLNCHGPCVSMVAKYPKGDVYRTCSTNYYFPLKTPLDGCVEREDGFYCFCSSHFCNNRNMLTKQQQYLK</sequence>
<feature type="region of interest" description="Disordered" evidence="1">
    <location>
        <begin position="1"/>
        <end position="27"/>
    </location>
</feature>
<name>A0A0B6Y991_9EUPU</name>
<proteinExistence type="predicted"/>
<feature type="non-terminal residue" evidence="2">
    <location>
        <position position="1"/>
    </location>
</feature>
<evidence type="ECO:0000313" key="2">
    <source>
        <dbReference type="EMBL" id="CEK52754.1"/>
    </source>
</evidence>
<evidence type="ECO:0008006" key="3">
    <source>
        <dbReference type="Google" id="ProtNLM"/>
    </source>
</evidence>